<comment type="subcellular location">
    <subcellularLocation>
        <location evidence="2">Cytoplasm</location>
    </subcellularLocation>
</comment>
<dbReference type="PROSITE" id="PS51462">
    <property type="entry name" value="NUDIX"/>
    <property type="match status" value="1"/>
</dbReference>
<keyword evidence="13" id="KW-1185">Reference proteome</keyword>
<name>A0A8B7PCL3_HYAAZ</name>
<dbReference type="Gene3D" id="1.10.10.1050">
    <property type="entry name" value="Dcp2, box A domain"/>
    <property type="match status" value="1"/>
</dbReference>
<dbReference type="SUPFAM" id="SSF55811">
    <property type="entry name" value="Nudix"/>
    <property type="match status" value="1"/>
</dbReference>
<dbReference type="PROSITE" id="PS00893">
    <property type="entry name" value="NUDIX_BOX"/>
    <property type="match status" value="1"/>
</dbReference>
<evidence type="ECO:0000256" key="4">
    <source>
        <dbReference type="ARBA" id="ARBA00022490"/>
    </source>
</evidence>
<feature type="region of interest" description="Disordered" evidence="11">
    <location>
        <begin position="325"/>
        <end position="384"/>
    </location>
</feature>
<dbReference type="SUPFAM" id="SSF140586">
    <property type="entry name" value="Dcp2 domain-like"/>
    <property type="match status" value="1"/>
</dbReference>
<comment type="cofactor">
    <cofactor evidence="1">
        <name>Mn(2+)</name>
        <dbReference type="ChEBI" id="CHEBI:29035"/>
    </cofactor>
</comment>
<evidence type="ECO:0000259" key="12">
    <source>
        <dbReference type="PROSITE" id="PS51462"/>
    </source>
</evidence>
<dbReference type="PANTHER" id="PTHR23114:SF17">
    <property type="entry name" value="M7GPPPN-MRNA HYDROLASE"/>
    <property type="match status" value="1"/>
</dbReference>
<dbReference type="Pfam" id="PF05026">
    <property type="entry name" value="DCP2"/>
    <property type="match status" value="1"/>
</dbReference>
<dbReference type="GO" id="GO:0030145">
    <property type="term" value="F:manganese ion binding"/>
    <property type="evidence" value="ECO:0007669"/>
    <property type="project" value="InterPro"/>
</dbReference>
<protein>
    <recommendedName>
        <fullName evidence="10">mRNA-decapping enzyme 2</fullName>
    </recommendedName>
</protein>
<dbReference type="GO" id="GO:0005737">
    <property type="term" value="C:cytoplasm"/>
    <property type="evidence" value="ECO:0007669"/>
    <property type="project" value="UniProtKB-SubCell"/>
</dbReference>
<dbReference type="CDD" id="cd03672">
    <property type="entry name" value="NUDIX_Dcp2p_Nudt20"/>
    <property type="match status" value="1"/>
</dbReference>
<dbReference type="RefSeq" id="XP_018022971.1">
    <property type="nucleotide sequence ID" value="XM_018167482.2"/>
</dbReference>
<evidence type="ECO:0000256" key="6">
    <source>
        <dbReference type="ARBA" id="ARBA00022801"/>
    </source>
</evidence>
<dbReference type="Gene3D" id="3.90.79.10">
    <property type="entry name" value="Nucleoside Triphosphate Pyrophosphohydrolase"/>
    <property type="match status" value="1"/>
</dbReference>
<dbReference type="PANTHER" id="PTHR23114">
    <property type="entry name" value="M7GPPPN-MRNA HYDROLASE"/>
    <property type="match status" value="1"/>
</dbReference>
<reference evidence="14" key="1">
    <citation type="submission" date="2025-08" db="UniProtKB">
        <authorList>
            <consortium name="RefSeq"/>
        </authorList>
    </citation>
    <scope>IDENTIFICATION</scope>
    <source>
        <tissue evidence="14">Whole organism</tissue>
    </source>
</reference>
<feature type="compositionally biased region" description="Low complexity" evidence="11">
    <location>
        <begin position="346"/>
        <end position="384"/>
    </location>
</feature>
<dbReference type="InterPro" id="IPR015797">
    <property type="entry name" value="NUDIX_hydrolase-like_dom_sf"/>
</dbReference>
<proteinExistence type="inferred from homology"/>
<dbReference type="GO" id="GO:0003723">
    <property type="term" value="F:RNA binding"/>
    <property type="evidence" value="ECO:0007669"/>
    <property type="project" value="UniProtKB-KW"/>
</dbReference>
<comment type="similarity">
    <text evidence="3">Belongs to the Nudix hydrolase family. DCP2 subfamily.</text>
</comment>
<evidence type="ECO:0000256" key="8">
    <source>
        <dbReference type="ARBA" id="ARBA00023211"/>
    </source>
</evidence>
<evidence type="ECO:0000256" key="11">
    <source>
        <dbReference type="SAM" id="MobiDB-lite"/>
    </source>
</evidence>
<evidence type="ECO:0000256" key="7">
    <source>
        <dbReference type="ARBA" id="ARBA00022884"/>
    </source>
</evidence>
<dbReference type="AlphaFoldDB" id="A0A8B7PCL3"/>
<evidence type="ECO:0000256" key="1">
    <source>
        <dbReference type="ARBA" id="ARBA00001936"/>
    </source>
</evidence>
<evidence type="ECO:0000313" key="14">
    <source>
        <dbReference type="RefSeq" id="XP_018022971.1"/>
    </source>
</evidence>
<dbReference type="InterPro" id="IPR000086">
    <property type="entry name" value="NUDIX_hydrolase_dom"/>
</dbReference>
<keyword evidence="5" id="KW-0479">Metal-binding</keyword>
<dbReference type="SMART" id="SM01125">
    <property type="entry name" value="DCP2"/>
    <property type="match status" value="1"/>
</dbReference>
<dbReference type="Proteomes" id="UP000694843">
    <property type="component" value="Unplaced"/>
</dbReference>
<accession>A0A8B7PCL3</accession>
<dbReference type="InterPro" id="IPR007722">
    <property type="entry name" value="DCP2_BoxA"/>
</dbReference>
<dbReference type="InterPro" id="IPR020084">
    <property type="entry name" value="NUDIX_hydrolase_CS"/>
</dbReference>
<dbReference type="GO" id="GO:0000290">
    <property type="term" value="P:deadenylation-dependent decapping of nuclear-transcribed mRNA"/>
    <property type="evidence" value="ECO:0007669"/>
    <property type="project" value="InterPro"/>
</dbReference>
<dbReference type="InterPro" id="IPR036189">
    <property type="entry name" value="DCP2_BoxA_sf"/>
</dbReference>
<dbReference type="OrthoDB" id="18996at2759"/>
<keyword evidence="7" id="KW-0694">RNA-binding</keyword>
<evidence type="ECO:0000313" key="13">
    <source>
        <dbReference type="Proteomes" id="UP000694843"/>
    </source>
</evidence>
<feature type="compositionally biased region" description="Polar residues" evidence="11">
    <location>
        <begin position="425"/>
        <end position="437"/>
    </location>
</feature>
<evidence type="ECO:0000256" key="2">
    <source>
        <dbReference type="ARBA" id="ARBA00004496"/>
    </source>
</evidence>
<feature type="compositionally biased region" description="Polar residues" evidence="11">
    <location>
        <begin position="445"/>
        <end position="471"/>
    </location>
</feature>
<evidence type="ECO:0000256" key="3">
    <source>
        <dbReference type="ARBA" id="ARBA00005279"/>
    </source>
</evidence>
<evidence type="ECO:0000256" key="9">
    <source>
        <dbReference type="ARBA" id="ARBA00047661"/>
    </source>
</evidence>
<evidence type="ECO:0000256" key="10">
    <source>
        <dbReference type="ARBA" id="ARBA00078183"/>
    </source>
</evidence>
<dbReference type="GO" id="GO:0000184">
    <property type="term" value="P:nuclear-transcribed mRNA catabolic process, nonsense-mediated decay"/>
    <property type="evidence" value="ECO:0007669"/>
    <property type="project" value="InterPro"/>
</dbReference>
<dbReference type="KEGG" id="hazt:108678984"/>
<evidence type="ECO:0000256" key="5">
    <source>
        <dbReference type="ARBA" id="ARBA00022723"/>
    </source>
</evidence>
<dbReference type="GeneID" id="108678984"/>
<dbReference type="GO" id="GO:0140933">
    <property type="term" value="F:5'-(N(7)-methylguanosine 5'-triphospho)-[mRNA] hydrolase activity"/>
    <property type="evidence" value="ECO:0007669"/>
    <property type="project" value="UniProtKB-EC"/>
</dbReference>
<dbReference type="Pfam" id="PF00293">
    <property type="entry name" value="NUDIX"/>
    <property type="match status" value="1"/>
</dbReference>
<feature type="region of interest" description="Disordered" evidence="11">
    <location>
        <begin position="422"/>
        <end position="471"/>
    </location>
</feature>
<comment type="catalytic activity">
    <reaction evidence="9">
        <text>a 5'-end (N(7)-methyl 5'-triphosphoguanosine)-ribonucleoside in mRNA + H2O = N(7)-methyl-GDP + a 5'-end phospho-ribonucleoside in mRNA + 2 H(+)</text>
        <dbReference type="Rhea" id="RHEA:67484"/>
        <dbReference type="Rhea" id="RHEA-COMP:15692"/>
        <dbReference type="Rhea" id="RHEA-COMP:17167"/>
        <dbReference type="ChEBI" id="CHEBI:15377"/>
        <dbReference type="ChEBI" id="CHEBI:15378"/>
        <dbReference type="ChEBI" id="CHEBI:63714"/>
        <dbReference type="ChEBI" id="CHEBI:138282"/>
        <dbReference type="ChEBI" id="CHEBI:156461"/>
        <dbReference type="EC" id="3.6.1.62"/>
    </reaction>
    <physiologicalReaction direction="left-to-right" evidence="9">
        <dbReference type="Rhea" id="RHEA:67485"/>
    </physiologicalReaction>
</comment>
<keyword evidence="8" id="KW-0464">Manganese</keyword>
<organism evidence="13 14">
    <name type="scientific">Hyalella azteca</name>
    <name type="common">Amphipod</name>
    <dbReference type="NCBI Taxonomy" id="294128"/>
    <lineage>
        <taxon>Eukaryota</taxon>
        <taxon>Metazoa</taxon>
        <taxon>Ecdysozoa</taxon>
        <taxon>Arthropoda</taxon>
        <taxon>Crustacea</taxon>
        <taxon>Multicrustacea</taxon>
        <taxon>Malacostraca</taxon>
        <taxon>Eumalacostraca</taxon>
        <taxon>Peracarida</taxon>
        <taxon>Amphipoda</taxon>
        <taxon>Senticaudata</taxon>
        <taxon>Talitrida</taxon>
        <taxon>Talitroidea</taxon>
        <taxon>Hyalellidae</taxon>
        <taxon>Hyalella</taxon>
    </lineage>
</organism>
<sequence length="528" mass="60744">MGNRYDDRFRIPIHIITDCISRFLMEEVDRVFEDRIHYCTYLEQAYWFYKDCWLDEQPETLKLVSFAGFIDQVNQALACKWPGGGTAQQLVGEFTDFKHHVSTYGAILVDPSLSKVLLVQGFNGQSWGFPKGKIEENEATVECAVREVREEINYDISPFINPDLYLQMTILEQQTRLYIIYGVPTETKFKTNTRKEIGNIKWFELSSLPAHKGDKRPLANTSYSPNNFFVIIPFVKHLRESVSLMQRRCLETFGVPMYKQIEFHFEFLKKYYPKIYEIRMEQKIQSKQEAERKKREKMWKKRAEELHGDAALDYSEKTLKQQLKEQRKLAAQQAHLQDASGQRIGKQSAQQSSQQSSQAQQSSQQLSQQSSQKSSQQSSQQSSSDILTLLQNATLRVEQEKQGPATKDVARHTEHKKFRFKSLLKRQSSPSDINTSDASHRVAENTLQSTETSHQATKNAPTLPGASNPTLNKTAFGAVSIERSKTWDDARLDFQDIMNAVEATWRANISTATAPIQKKSKGKENKFH</sequence>
<gene>
    <name evidence="14" type="primary">LOC108678984</name>
</gene>
<dbReference type="FunFam" id="3.90.79.10:FF:000003">
    <property type="entry name" value="M7GpppN-mRNA hydrolase isoform 2"/>
    <property type="match status" value="1"/>
</dbReference>
<dbReference type="InterPro" id="IPR044099">
    <property type="entry name" value="Dcp2_NUDIX"/>
</dbReference>
<feature type="domain" description="Nudix hydrolase" evidence="12">
    <location>
        <begin position="99"/>
        <end position="226"/>
    </location>
</feature>
<keyword evidence="4" id="KW-0963">Cytoplasm</keyword>
<keyword evidence="6 14" id="KW-0378">Hydrolase</keyword>